<proteinExistence type="predicted"/>
<name>A0ABT1VYQ0_9PROT</name>
<accession>A0ABT1VYQ0</accession>
<dbReference type="InterPro" id="IPR036291">
    <property type="entry name" value="NAD(P)-bd_dom_sf"/>
</dbReference>
<dbReference type="EMBL" id="JAMZEJ010000004">
    <property type="protein sequence ID" value="MCQ8240854.1"/>
    <property type="molecule type" value="Genomic_DNA"/>
</dbReference>
<reference evidence="1 2" key="1">
    <citation type="submission" date="2022-06" db="EMBL/GenBank/DDBJ databases">
        <title>Rhizosaccharibacter gen. nov. sp. nov. KSS12, endophytic bacteria isolated from sugarcane.</title>
        <authorList>
            <person name="Pitiwittayakul N."/>
        </authorList>
    </citation>
    <scope>NUCLEOTIDE SEQUENCE [LARGE SCALE GENOMIC DNA]</scope>
    <source>
        <strain evidence="1 2">KSS12</strain>
    </source>
</reference>
<dbReference type="Proteomes" id="UP001524547">
    <property type="component" value="Unassembled WGS sequence"/>
</dbReference>
<dbReference type="RefSeq" id="WP_422919583.1">
    <property type="nucleotide sequence ID" value="NZ_JAMZEJ010000004.1"/>
</dbReference>
<organism evidence="1 2">
    <name type="scientific">Rhizosaccharibacter radicis</name>
    <dbReference type="NCBI Taxonomy" id="2782605"/>
    <lineage>
        <taxon>Bacteria</taxon>
        <taxon>Pseudomonadati</taxon>
        <taxon>Pseudomonadota</taxon>
        <taxon>Alphaproteobacteria</taxon>
        <taxon>Acetobacterales</taxon>
        <taxon>Acetobacteraceae</taxon>
        <taxon>Rhizosaccharibacter</taxon>
    </lineage>
</organism>
<protein>
    <submittedName>
        <fullName evidence="1">NADH-ubiquinone oxidoreductase</fullName>
    </submittedName>
</protein>
<dbReference type="InterPro" id="IPR051207">
    <property type="entry name" value="ComplexI_NDUFA9_subunit"/>
</dbReference>
<keyword evidence="2" id="KW-1185">Reference proteome</keyword>
<gene>
    <name evidence="1" type="ORF">NFI88_08400</name>
</gene>
<dbReference type="PANTHER" id="PTHR12126:SF11">
    <property type="entry name" value="NADH DEHYDROGENASE [UBIQUINONE] 1 ALPHA SUBCOMPLEX SUBUNIT 9, MITOCHONDRIAL"/>
    <property type="match status" value="1"/>
</dbReference>
<comment type="caution">
    <text evidence="1">The sequence shown here is derived from an EMBL/GenBank/DDBJ whole genome shotgun (WGS) entry which is preliminary data.</text>
</comment>
<dbReference type="SUPFAM" id="SSF51735">
    <property type="entry name" value="NAD(P)-binding Rossmann-fold domains"/>
    <property type="match status" value="1"/>
</dbReference>
<sequence length="307" mass="32368">MPASTPLGAAAAISLAADRRPVHVIGASGRSGAALCRALAARGVPVVPVVRDARRWSLRGIDVPPRVADLRDIVALADALRDGTRIASTAHARHVPAILSASPPDAMLVCLGSTRKFTRWPDRHGNGVLNGERALLASGRPGVILHPTMIYGAEGENNVQRLAALLRRLPLIPLPAGGRALVQPIHQSDVTGALLAALASRWDTPASVVIAGPDRVSYRGFVAAVGRAAGLKRRPVVPVPAGLLMLAAPLSRLVPRLPQVGRAEIRRLLEDKAFDIAPMREQLGIEPLPLTEGLRRTFAPGPDPRAC</sequence>
<evidence type="ECO:0000313" key="2">
    <source>
        <dbReference type="Proteomes" id="UP001524547"/>
    </source>
</evidence>
<dbReference type="Gene3D" id="3.40.50.720">
    <property type="entry name" value="NAD(P)-binding Rossmann-like Domain"/>
    <property type="match status" value="2"/>
</dbReference>
<evidence type="ECO:0000313" key="1">
    <source>
        <dbReference type="EMBL" id="MCQ8240854.1"/>
    </source>
</evidence>
<dbReference type="PANTHER" id="PTHR12126">
    <property type="entry name" value="NADH-UBIQUINONE OXIDOREDUCTASE 39 KDA SUBUNIT-RELATED"/>
    <property type="match status" value="1"/>
</dbReference>